<dbReference type="GO" id="GO:0090141">
    <property type="term" value="P:positive regulation of mitochondrial fission"/>
    <property type="evidence" value="ECO:0007669"/>
    <property type="project" value="UniProtKB-UniRule"/>
</dbReference>
<keyword evidence="13" id="KW-1185">Reference proteome</keyword>
<sequence length="283" mass="31583">MSHIPGQDPAFMEAINRHMRVPDRLSVGAGQHWRTDEEEEEVSKREEGFPPAATMQVPDRLTYTEAPDMSPSSLFTPSKLTICGPLSLDPCWESSQGEVFVREALQSPIRRSYSDQSFGRTPPGTPTNLKQTLTLPRHSSALRGSGRPLLQRFPPSARRSDSPVQPLSSAHTTDSQALPPSSSPPRLSSPQSFLQSAKALGLQASQRLLQAVSQKYRMMESWSPEEDGGAAVEFIILRRQVIKMSRRLAALERHSAERKNAELVLFSLLLSACMINVWLWIRR</sequence>
<dbReference type="GO" id="GO:0005741">
    <property type="term" value="C:mitochondrial outer membrane"/>
    <property type="evidence" value="ECO:0007669"/>
    <property type="project" value="UniProtKB-SubCell"/>
</dbReference>
<feature type="compositionally biased region" description="Low complexity" evidence="10">
    <location>
        <begin position="175"/>
        <end position="191"/>
    </location>
</feature>
<evidence type="ECO:0000259" key="11">
    <source>
        <dbReference type="Pfam" id="PF05644"/>
    </source>
</evidence>
<evidence type="ECO:0000256" key="3">
    <source>
        <dbReference type="ARBA" id="ARBA00022787"/>
    </source>
</evidence>
<comment type="function">
    <text evidence="9">Plays a role in mitochondrial and peroxisomal fission. Promotes the recruitment and association of the fission mediator dynamin-related protein 1 (DNM1L) to the mitochondrial surface.</text>
</comment>
<feature type="compositionally biased region" description="Polar residues" evidence="10">
    <location>
        <begin position="162"/>
        <end position="174"/>
    </location>
</feature>
<evidence type="ECO:0000313" key="13">
    <source>
        <dbReference type="Proteomes" id="UP001178508"/>
    </source>
</evidence>
<evidence type="ECO:0000313" key="12">
    <source>
        <dbReference type="EMBL" id="CAJ1064453.1"/>
    </source>
</evidence>
<keyword evidence="7 9" id="KW-0472">Membrane</keyword>
<dbReference type="InterPro" id="IPR039433">
    <property type="entry name" value="Mff-like_dom"/>
</dbReference>
<keyword evidence="2 9" id="KW-0812">Transmembrane</keyword>
<dbReference type="AlphaFoldDB" id="A0AAV1FTC8"/>
<dbReference type="GO" id="GO:0090314">
    <property type="term" value="P:positive regulation of protein targeting to membrane"/>
    <property type="evidence" value="ECO:0007669"/>
    <property type="project" value="UniProtKB-UniRule"/>
</dbReference>
<feature type="domain" description="Mff-like" evidence="11">
    <location>
        <begin position="7"/>
        <end position="61"/>
    </location>
</feature>
<dbReference type="GO" id="GO:0000266">
    <property type="term" value="P:mitochondrial fission"/>
    <property type="evidence" value="ECO:0007669"/>
    <property type="project" value="UniProtKB-UniRule"/>
</dbReference>
<evidence type="ECO:0000256" key="9">
    <source>
        <dbReference type="RuleBase" id="RU368040"/>
    </source>
</evidence>
<evidence type="ECO:0000256" key="2">
    <source>
        <dbReference type="ARBA" id="ARBA00022692"/>
    </source>
</evidence>
<comment type="similarity">
    <text evidence="1 9">Belongs to the Tango11 family.</text>
</comment>
<keyword evidence="3 9" id="KW-1000">Mitochondrion outer membrane</keyword>
<dbReference type="PANTHER" id="PTHR16501">
    <property type="entry name" value="TRANSPORT AND GOLGI ORGANIZATION PROTEIN 11"/>
    <property type="match status" value="1"/>
</dbReference>
<dbReference type="Proteomes" id="UP001178508">
    <property type="component" value="Chromosome 9"/>
</dbReference>
<evidence type="ECO:0000256" key="4">
    <source>
        <dbReference type="ARBA" id="ARBA00022989"/>
    </source>
</evidence>
<gene>
    <name evidence="12" type="ORF">XNOV1_A011549</name>
</gene>
<feature type="region of interest" description="Disordered" evidence="10">
    <location>
        <begin position="26"/>
        <end position="55"/>
    </location>
</feature>
<keyword evidence="5" id="KW-0175">Coiled coil</keyword>
<feature type="transmembrane region" description="Helical" evidence="9">
    <location>
        <begin position="263"/>
        <end position="281"/>
    </location>
</feature>
<evidence type="ECO:0000256" key="10">
    <source>
        <dbReference type="SAM" id="MobiDB-lite"/>
    </source>
</evidence>
<dbReference type="Pfam" id="PF05644">
    <property type="entry name" value="Miff"/>
    <property type="match status" value="2"/>
</dbReference>
<keyword evidence="6 9" id="KW-0496">Mitochondrion</keyword>
<dbReference type="GO" id="GO:0006626">
    <property type="term" value="P:protein targeting to mitochondrion"/>
    <property type="evidence" value="ECO:0007669"/>
    <property type="project" value="TreeGrafter"/>
</dbReference>
<feature type="region of interest" description="Disordered" evidence="10">
    <location>
        <begin position="112"/>
        <end position="191"/>
    </location>
</feature>
<dbReference type="InterPro" id="IPR008518">
    <property type="entry name" value="Mff/Tango-11"/>
</dbReference>
<reference evidence="12" key="1">
    <citation type="submission" date="2023-08" db="EMBL/GenBank/DDBJ databases">
        <authorList>
            <person name="Alioto T."/>
            <person name="Alioto T."/>
            <person name="Gomez Garrido J."/>
        </authorList>
    </citation>
    <scope>NUCLEOTIDE SEQUENCE</scope>
</reference>
<organism evidence="12 13">
    <name type="scientific">Xyrichtys novacula</name>
    <name type="common">Pearly razorfish</name>
    <name type="synonym">Hemipteronotus novacula</name>
    <dbReference type="NCBI Taxonomy" id="13765"/>
    <lineage>
        <taxon>Eukaryota</taxon>
        <taxon>Metazoa</taxon>
        <taxon>Chordata</taxon>
        <taxon>Craniata</taxon>
        <taxon>Vertebrata</taxon>
        <taxon>Euteleostomi</taxon>
        <taxon>Actinopterygii</taxon>
        <taxon>Neopterygii</taxon>
        <taxon>Teleostei</taxon>
        <taxon>Neoteleostei</taxon>
        <taxon>Acanthomorphata</taxon>
        <taxon>Eupercaria</taxon>
        <taxon>Labriformes</taxon>
        <taxon>Labridae</taxon>
        <taxon>Xyrichtys</taxon>
    </lineage>
</organism>
<keyword evidence="4 9" id="KW-1133">Transmembrane helix</keyword>
<proteinExistence type="inferred from homology"/>
<comment type="subcellular location">
    <subcellularLocation>
        <location evidence="9">Mitochondrion outer membrane</location>
        <topology evidence="9">Single-pass type IV membrane protein</topology>
    </subcellularLocation>
    <subcellularLocation>
        <location evidence="9">Peroxisome</location>
    </subcellularLocation>
</comment>
<protein>
    <recommendedName>
        <fullName evidence="9">Mitochondrial fission factor</fullName>
    </recommendedName>
</protein>
<name>A0AAV1FTC8_XYRNO</name>
<evidence type="ECO:0000256" key="5">
    <source>
        <dbReference type="ARBA" id="ARBA00023054"/>
    </source>
</evidence>
<dbReference type="EMBL" id="OY660872">
    <property type="protein sequence ID" value="CAJ1064453.1"/>
    <property type="molecule type" value="Genomic_DNA"/>
</dbReference>
<evidence type="ECO:0000256" key="7">
    <source>
        <dbReference type="ARBA" id="ARBA00023136"/>
    </source>
</evidence>
<evidence type="ECO:0000256" key="1">
    <source>
        <dbReference type="ARBA" id="ARBA00009806"/>
    </source>
</evidence>
<evidence type="ECO:0000256" key="6">
    <source>
        <dbReference type="ARBA" id="ARBA00023128"/>
    </source>
</evidence>
<dbReference type="PANTHER" id="PTHR16501:SF16">
    <property type="entry name" value="MITOCHONDRIAL FISSION FACTOR"/>
    <property type="match status" value="1"/>
</dbReference>
<feature type="domain" description="Mff-like" evidence="11">
    <location>
        <begin position="227"/>
        <end position="283"/>
    </location>
</feature>
<dbReference type="GO" id="GO:0005777">
    <property type="term" value="C:peroxisome"/>
    <property type="evidence" value="ECO:0007669"/>
    <property type="project" value="UniProtKB-SubCell"/>
</dbReference>
<accession>A0AAV1FTC8</accession>
<evidence type="ECO:0000256" key="8">
    <source>
        <dbReference type="ARBA" id="ARBA00023140"/>
    </source>
</evidence>
<keyword evidence="8 9" id="KW-0576">Peroxisome</keyword>